<keyword evidence="3" id="KW-0133">Cell shape</keyword>
<feature type="region of interest" description="Disordered" evidence="6">
    <location>
        <begin position="39"/>
        <end position="69"/>
    </location>
</feature>
<keyword evidence="2 7" id="KW-0812">Transmembrane</keyword>
<evidence type="ECO:0000256" key="5">
    <source>
        <dbReference type="ARBA" id="ARBA00023136"/>
    </source>
</evidence>
<name>A0ABY2DEK3_9ACTN</name>
<evidence type="ECO:0000256" key="4">
    <source>
        <dbReference type="ARBA" id="ARBA00022989"/>
    </source>
</evidence>
<keyword evidence="4 7" id="KW-1133">Transmembrane helix</keyword>
<accession>A0ABY2DEK3</accession>
<dbReference type="InterPro" id="IPR001182">
    <property type="entry name" value="FtsW/RodA"/>
</dbReference>
<evidence type="ECO:0000256" key="3">
    <source>
        <dbReference type="ARBA" id="ARBA00022960"/>
    </source>
</evidence>
<proteinExistence type="predicted"/>
<gene>
    <name evidence="8" type="ORF">E1091_14435</name>
</gene>
<feature type="non-terminal residue" evidence="8">
    <location>
        <position position="1"/>
    </location>
</feature>
<sequence length="69" mass="6879">GLIPLTGQTTPFLSAGGSSLMANWLIIAVLLRVSDAARRPVASGGGPAARPGGGPPQQLHGAPTEVIRP</sequence>
<keyword evidence="9" id="KW-1185">Reference proteome</keyword>
<dbReference type="Pfam" id="PF01098">
    <property type="entry name" value="FTSW_RODA_SPOVE"/>
    <property type="match status" value="1"/>
</dbReference>
<comment type="subcellular location">
    <subcellularLocation>
        <location evidence="1">Membrane</location>
        <topology evidence="1">Multi-pass membrane protein</topology>
    </subcellularLocation>
</comment>
<feature type="transmembrane region" description="Helical" evidence="7">
    <location>
        <begin position="12"/>
        <end position="31"/>
    </location>
</feature>
<dbReference type="EMBL" id="SMKE01000572">
    <property type="protein sequence ID" value="TDB90000.1"/>
    <property type="molecule type" value="Genomic_DNA"/>
</dbReference>
<evidence type="ECO:0000313" key="9">
    <source>
        <dbReference type="Proteomes" id="UP000295626"/>
    </source>
</evidence>
<organism evidence="8 9">
    <name type="scientific">Micromonospora fluostatini</name>
    <dbReference type="NCBI Taxonomy" id="1629071"/>
    <lineage>
        <taxon>Bacteria</taxon>
        <taxon>Bacillati</taxon>
        <taxon>Actinomycetota</taxon>
        <taxon>Actinomycetes</taxon>
        <taxon>Micromonosporales</taxon>
        <taxon>Micromonosporaceae</taxon>
        <taxon>Micromonospora</taxon>
    </lineage>
</organism>
<evidence type="ECO:0000256" key="7">
    <source>
        <dbReference type="SAM" id="Phobius"/>
    </source>
</evidence>
<protein>
    <submittedName>
        <fullName evidence="8">FtsW/RodA/SpoVE family cell cycle protein</fullName>
    </submittedName>
</protein>
<comment type="caution">
    <text evidence="8">The sequence shown here is derived from an EMBL/GenBank/DDBJ whole genome shotgun (WGS) entry which is preliminary data.</text>
</comment>
<dbReference type="Proteomes" id="UP000295626">
    <property type="component" value="Unassembled WGS sequence"/>
</dbReference>
<reference evidence="8 9" key="1">
    <citation type="submission" date="2019-02" db="EMBL/GenBank/DDBJ databases">
        <title>Draft genome sequences of novel Actinobacteria.</title>
        <authorList>
            <person name="Sahin N."/>
            <person name="Ay H."/>
            <person name="Saygin H."/>
        </authorList>
    </citation>
    <scope>NUCLEOTIDE SEQUENCE [LARGE SCALE GENOMIC DNA]</scope>
    <source>
        <strain evidence="8 9">JCM 30529</strain>
    </source>
</reference>
<evidence type="ECO:0000313" key="8">
    <source>
        <dbReference type="EMBL" id="TDB90000.1"/>
    </source>
</evidence>
<evidence type="ECO:0000256" key="6">
    <source>
        <dbReference type="SAM" id="MobiDB-lite"/>
    </source>
</evidence>
<keyword evidence="5 7" id="KW-0472">Membrane</keyword>
<evidence type="ECO:0000256" key="2">
    <source>
        <dbReference type="ARBA" id="ARBA00022692"/>
    </source>
</evidence>
<evidence type="ECO:0000256" key="1">
    <source>
        <dbReference type="ARBA" id="ARBA00004141"/>
    </source>
</evidence>